<evidence type="ECO:0000313" key="9">
    <source>
        <dbReference type="Proteomes" id="UP000034037"/>
    </source>
</evidence>
<dbReference type="PIRSF" id="PIRSF000097">
    <property type="entry name" value="AKR"/>
    <property type="match status" value="1"/>
</dbReference>
<evidence type="ECO:0000256" key="5">
    <source>
        <dbReference type="PIRSR" id="PIRSR000097-2"/>
    </source>
</evidence>
<evidence type="ECO:0000256" key="3">
    <source>
        <dbReference type="ARBA" id="ARBA00023002"/>
    </source>
</evidence>
<evidence type="ECO:0000256" key="2">
    <source>
        <dbReference type="ARBA" id="ARBA00022857"/>
    </source>
</evidence>
<evidence type="ECO:0000256" key="4">
    <source>
        <dbReference type="PIRSR" id="PIRSR000097-1"/>
    </source>
</evidence>
<dbReference type="Pfam" id="PF00248">
    <property type="entry name" value="Aldo_ket_red"/>
    <property type="match status" value="1"/>
</dbReference>
<dbReference type="Gene3D" id="3.20.20.100">
    <property type="entry name" value="NADP-dependent oxidoreductase domain"/>
    <property type="match status" value="1"/>
</dbReference>
<evidence type="ECO:0000259" key="7">
    <source>
        <dbReference type="Pfam" id="PF00248"/>
    </source>
</evidence>
<feature type="domain" description="NADP-dependent oxidoreductase" evidence="7">
    <location>
        <begin position="57"/>
        <end position="292"/>
    </location>
</feature>
<feature type="active site" description="Proton donor" evidence="4">
    <location>
        <position position="84"/>
    </location>
</feature>
<comment type="similarity">
    <text evidence="1">Belongs to the aldo/keto reductase family.</text>
</comment>
<keyword evidence="3" id="KW-0560">Oxidoreductase</keyword>
<dbReference type="FunFam" id="3.20.20.100:FF:000015">
    <property type="entry name" value="Oxidoreductase, aldo/keto reductase family"/>
    <property type="match status" value="1"/>
</dbReference>
<dbReference type="RefSeq" id="WP_003859309.1">
    <property type="nucleotide sequence ID" value="NZ_CP011309.1"/>
</dbReference>
<dbReference type="PROSITE" id="PS00798">
    <property type="entry name" value="ALDOKETO_REDUCTASE_1"/>
    <property type="match status" value="1"/>
</dbReference>
<dbReference type="AlphaFoldDB" id="A0A0F6Z6W5"/>
<dbReference type="EMBL" id="CP011309">
    <property type="protein sequence ID" value="AKF28118.1"/>
    <property type="molecule type" value="Genomic_DNA"/>
</dbReference>
<dbReference type="PANTHER" id="PTHR43827:SF3">
    <property type="entry name" value="NADP-DEPENDENT OXIDOREDUCTASE DOMAIN-CONTAINING PROTEIN"/>
    <property type="match status" value="1"/>
</dbReference>
<dbReference type="SUPFAM" id="SSF51430">
    <property type="entry name" value="NAD(P)-linked oxidoreductase"/>
    <property type="match status" value="1"/>
</dbReference>
<keyword evidence="2" id="KW-0521">NADP</keyword>
<feature type="site" description="Lowers pKa of active site Tyr" evidence="6">
    <location>
        <position position="109"/>
    </location>
</feature>
<dbReference type="InterPro" id="IPR036812">
    <property type="entry name" value="NAD(P)_OxRdtase_dom_sf"/>
</dbReference>
<dbReference type="InterPro" id="IPR018170">
    <property type="entry name" value="Aldo/ket_reductase_CS"/>
</dbReference>
<sequence length="305" mass="33654">MSVVGTGQFFGSPEEERDKLMQSLMDQKNKLSKSEGIPLVTLNDGKTIPQLGFGVFKVDPDEAERVVTEALEVGYRHIDTAAIYGNEEGVGRAIAKSGIPREELFITTKLWNDRHLDVEAAFEESLQKLGLDYVDLYLVHWPAPKNDNYVAAWKGLEKLGDRARSIGVCNFLPEHLEKLLAEATTVPAINQIELHPALQQRDAVEASLAAGITVESWGPLGQGRFDLGAEEPIAAAAKNHGKTPAQVVIRWHLQNGFVVFPKTVTKSRMVENIDVFDFELSDEEMAAITALERNDRGGSHPNDLN</sequence>
<dbReference type="GO" id="GO:0016616">
    <property type="term" value="F:oxidoreductase activity, acting on the CH-OH group of donors, NAD or NADP as acceptor"/>
    <property type="evidence" value="ECO:0007669"/>
    <property type="project" value="UniProtKB-ARBA"/>
</dbReference>
<evidence type="ECO:0000256" key="1">
    <source>
        <dbReference type="ARBA" id="ARBA00007905"/>
    </source>
</evidence>
<dbReference type="InterPro" id="IPR023210">
    <property type="entry name" value="NADP_OxRdtase_dom"/>
</dbReference>
<feature type="binding site" evidence="5">
    <location>
        <position position="140"/>
    </location>
    <ligand>
        <name>substrate</name>
    </ligand>
</feature>
<dbReference type="Proteomes" id="UP000034037">
    <property type="component" value="Chromosome"/>
</dbReference>
<dbReference type="PANTHER" id="PTHR43827">
    <property type="entry name" value="2,5-DIKETO-D-GLUCONIC ACID REDUCTASE"/>
    <property type="match status" value="1"/>
</dbReference>
<organism evidence="8 9">
    <name type="scientific">[Brevibacterium] flavum</name>
    <dbReference type="NCBI Taxonomy" id="92706"/>
    <lineage>
        <taxon>Bacteria</taxon>
        <taxon>Bacillati</taxon>
        <taxon>Actinomycetota</taxon>
        <taxon>Actinomycetes</taxon>
        <taxon>Mycobacteriales</taxon>
        <taxon>Corynebacteriaceae</taxon>
        <taxon>Corynebacterium</taxon>
    </lineage>
</organism>
<dbReference type="HOGENOM" id="CLU_023205_0_1_11"/>
<evidence type="ECO:0000256" key="6">
    <source>
        <dbReference type="PIRSR" id="PIRSR000097-3"/>
    </source>
</evidence>
<dbReference type="InterPro" id="IPR020471">
    <property type="entry name" value="AKR"/>
</dbReference>
<evidence type="ECO:0000313" key="8">
    <source>
        <dbReference type="EMBL" id="AKF28118.1"/>
    </source>
</evidence>
<dbReference type="PATRIC" id="fig|92706.3.peg.2395"/>
<name>A0A0F6Z6W5_9CORY</name>
<gene>
    <name evidence="8" type="ORF">YH66_11420</name>
</gene>
<dbReference type="PRINTS" id="PR00069">
    <property type="entry name" value="ALDKETRDTASE"/>
</dbReference>
<reference evidence="8 9" key="1">
    <citation type="submission" date="2015-04" db="EMBL/GenBank/DDBJ databases">
        <title>Complete Genome Sequence of Brevibacterium flavum ATCC 15168.</title>
        <authorList>
            <person name="Ahn J."/>
            <person name="Park G."/>
            <person name="Jeon W."/>
            <person name="Jang Y."/>
            <person name="Jang M."/>
            <person name="Lee H."/>
            <person name="Lee H."/>
        </authorList>
    </citation>
    <scope>NUCLEOTIDE SEQUENCE [LARGE SCALE GENOMIC DNA]</scope>
    <source>
        <strain evidence="8 9">ATCC 15168</strain>
    </source>
</reference>
<proteinExistence type="inferred from homology"/>
<accession>A0A0F6Z6W5</accession>
<keyword evidence="9" id="KW-1185">Reference proteome</keyword>
<protein>
    <submittedName>
        <fullName evidence="8">2,5-diketo-D-gluconic acid reductase</fullName>
    </submittedName>
</protein>